<feature type="region of interest" description="Disordered" evidence="8">
    <location>
        <begin position="696"/>
        <end position="724"/>
    </location>
</feature>
<dbReference type="PROSITE" id="PS50109">
    <property type="entry name" value="HIS_KIN"/>
    <property type="match status" value="1"/>
</dbReference>
<evidence type="ECO:0000259" key="11">
    <source>
        <dbReference type="PROSITE" id="PS50887"/>
    </source>
</evidence>
<dbReference type="InterPro" id="IPR043128">
    <property type="entry name" value="Rev_trsase/Diguanyl_cyclase"/>
</dbReference>
<feature type="modified residue" description="4-aspartylphosphate" evidence="6">
    <location>
        <position position="627"/>
    </location>
</feature>
<keyword evidence="7" id="KW-0175">Coiled coil</keyword>
<feature type="compositionally biased region" description="Basic and acidic residues" evidence="8">
    <location>
        <begin position="696"/>
        <end position="709"/>
    </location>
</feature>
<dbReference type="PANTHER" id="PTHR43547">
    <property type="entry name" value="TWO-COMPONENT HISTIDINE KINASE"/>
    <property type="match status" value="1"/>
</dbReference>
<keyword evidence="5 12" id="KW-0418">Kinase</keyword>
<organism evidence="12 13">
    <name type="scientific">Myxococcus virescens</name>
    <dbReference type="NCBI Taxonomy" id="83456"/>
    <lineage>
        <taxon>Bacteria</taxon>
        <taxon>Pseudomonadati</taxon>
        <taxon>Myxococcota</taxon>
        <taxon>Myxococcia</taxon>
        <taxon>Myxococcales</taxon>
        <taxon>Cystobacterineae</taxon>
        <taxon>Myxococcaceae</taxon>
        <taxon>Myxococcus</taxon>
    </lineage>
</organism>
<dbReference type="Gene3D" id="3.30.450.40">
    <property type="match status" value="1"/>
</dbReference>
<sequence>MSPGLGFTVRVEMQADQRGRVLVVAAKEAGDALMERLTSSGYQCASAEKESGLAQVADTLQPEVVLLAVTAKRAAEMLESLRKVDRLQRLPVLVDLGRARSAEAFKRLAVDDWIRSADEVVPRLEAALRAGRLRDREERIRLRMGMLLEITQAATSSLELEEILRIAVDKVGRVTGTDRCSVVLVEGSHARTAKVVATQEDPSLVQLDIEVMRYPELRRALETRESVVIEEAQRDPLMAEVRTNILPLGVKSILVQPLICQGDLLGALFLRVSRADASFGRDEQEFAQAVAGVLANSIRNARLHTAVKKKREDLEEAYVQRYQELNEANRRLKELNRLKDEIIAVCSHDLRAPLQVLLGHGRLLQEGPLEPQQRQSSEAMIRQGKKILGLVESLLEKGKGEAARLSIEPRVLDVAQLCRDAVNELEILAADRGVSLRADCPDSLMLIGDEVKLHEVLQNLITNAIHHARQDGEVVVSTQRLGRPDGDAAKVCVQDDGVGIPPDELHLVFDRYRHGGKGGTGLGLAICKEFVELHGGEIWAESPPDTGCIFVFTLPLAQEAPRNPRPPPAAASTPQEQPRVLVVEDEPEIAAVLSEVLRSKYRVEVARDGAEGLARAKAQRPDLVVMDVFLPKLDGLDAAMALKSSTDTARIPVILLSAHQGVAEKVRSLNLGAVDYMSKPFNAVELLNRTERALKLRQGEREQQEKEKSSALQRRTGSDPATGLHDRRGLLLRLEQEVARSRRYHRALSLAVLRPDRPVDPVPSSIADVMRKRVRHPDAISHLGGGVFAVVLPECQAEAARAVISRMLPDVEKATDTEYRSAVADVSQDSDSVEKLLEKLGAPAPEES</sequence>
<dbReference type="GO" id="GO:0016301">
    <property type="term" value="F:kinase activity"/>
    <property type="evidence" value="ECO:0007669"/>
    <property type="project" value="UniProtKB-KW"/>
</dbReference>
<dbReference type="PROSITE" id="PS50110">
    <property type="entry name" value="RESPONSE_REGULATORY"/>
    <property type="match status" value="1"/>
</dbReference>
<feature type="coiled-coil region" evidence="7">
    <location>
        <begin position="311"/>
        <end position="345"/>
    </location>
</feature>
<evidence type="ECO:0000256" key="4">
    <source>
        <dbReference type="ARBA" id="ARBA00022679"/>
    </source>
</evidence>
<comment type="caution">
    <text evidence="12">The sequence shown here is derived from an EMBL/GenBank/DDBJ whole genome shotgun (WGS) entry which is preliminary data.</text>
</comment>
<dbReference type="InterPro" id="IPR005467">
    <property type="entry name" value="His_kinase_dom"/>
</dbReference>
<keyword evidence="4" id="KW-0808">Transferase</keyword>
<gene>
    <name evidence="12" type="ORF">SAMN04488504_11757</name>
</gene>
<dbReference type="PANTHER" id="PTHR43547:SF2">
    <property type="entry name" value="HYBRID SIGNAL TRANSDUCTION HISTIDINE KINASE C"/>
    <property type="match status" value="1"/>
</dbReference>
<dbReference type="InterPro" id="IPR029787">
    <property type="entry name" value="Nucleotide_cyclase"/>
</dbReference>
<dbReference type="InterPro" id="IPR003018">
    <property type="entry name" value="GAF"/>
</dbReference>
<evidence type="ECO:0000256" key="8">
    <source>
        <dbReference type="SAM" id="MobiDB-lite"/>
    </source>
</evidence>
<reference evidence="12 13" key="1">
    <citation type="submission" date="2016-10" db="EMBL/GenBank/DDBJ databases">
        <authorList>
            <person name="Varghese N."/>
            <person name="Submissions S."/>
        </authorList>
    </citation>
    <scope>NUCLEOTIDE SEQUENCE [LARGE SCALE GENOMIC DNA]</scope>
    <source>
        <strain evidence="12 13">DSM 2260</strain>
    </source>
</reference>
<dbReference type="InterPro" id="IPR029016">
    <property type="entry name" value="GAF-like_dom_sf"/>
</dbReference>
<dbReference type="SMART" id="SM00267">
    <property type="entry name" value="GGDEF"/>
    <property type="match status" value="1"/>
</dbReference>
<dbReference type="Gene3D" id="1.10.287.130">
    <property type="match status" value="1"/>
</dbReference>
<dbReference type="InterPro" id="IPR011006">
    <property type="entry name" value="CheY-like_superfamily"/>
</dbReference>
<keyword evidence="3 6" id="KW-0597">Phosphoprotein</keyword>
<dbReference type="PROSITE" id="PS50887">
    <property type="entry name" value="GGDEF"/>
    <property type="match status" value="1"/>
</dbReference>
<evidence type="ECO:0000256" key="1">
    <source>
        <dbReference type="ARBA" id="ARBA00000085"/>
    </source>
</evidence>
<evidence type="ECO:0000256" key="5">
    <source>
        <dbReference type="ARBA" id="ARBA00022777"/>
    </source>
</evidence>
<comment type="catalytic activity">
    <reaction evidence="1">
        <text>ATP + protein L-histidine = ADP + protein N-phospho-L-histidine.</text>
        <dbReference type="EC" id="2.7.13.3"/>
    </reaction>
</comment>
<proteinExistence type="predicted"/>
<dbReference type="SUPFAM" id="SSF52172">
    <property type="entry name" value="CheY-like"/>
    <property type="match status" value="1"/>
</dbReference>
<dbReference type="CDD" id="cd00082">
    <property type="entry name" value="HisKA"/>
    <property type="match status" value="1"/>
</dbReference>
<evidence type="ECO:0000256" key="7">
    <source>
        <dbReference type="SAM" id="Coils"/>
    </source>
</evidence>
<dbReference type="InterPro" id="IPR003594">
    <property type="entry name" value="HATPase_dom"/>
</dbReference>
<dbReference type="Gene3D" id="3.30.565.10">
    <property type="entry name" value="Histidine kinase-like ATPase, C-terminal domain"/>
    <property type="match status" value="1"/>
</dbReference>
<dbReference type="SMART" id="SM00387">
    <property type="entry name" value="HATPase_c"/>
    <property type="match status" value="1"/>
</dbReference>
<feature type="region of interest" description="Disordered" evidence="8">
    <location>
        <begin position="821"/>
        <end position="848"/>
    </location>
</feature>
<dbReference type="EMBL" id="FNAJ01000017">
    <property type="protein sequence ID" value="SDF00703.1"/>
    <property type="molecule type" value="Genomic_DNA"/>
</dbReference>
<evidence type="ECO:0000256" key="6">
    <source>
        <dbReference type="PROSITE-ProRule" id="PRU00169"/>
    </source>
</evidence>
<dbReference type="SUPFAM" id="SSF55781">
    <property type="entry name" value="GAF domain-like"/>
    <property type="match status" value="1"/>
</dbReference>
<dbReference type="SMART" id="SM00388">
    <property type="entry name" value="HisKA"/>
    <property type="match status" value="1"/>
</dbReference>
<dbReference type="InterPro" id="IPR036097">
    <property type="entry name" value="HisK_dim/P_sf"/>
</dbReference>
<dbReference type="InterPro" id="IPR003661">
    <property type="entry name" value="HisK_dim/P_dom"/>
</dbReference>
<feature type="domain" description="Response regulatory" evidence="10">
    <location>
        <begin position="579"/>
        <end position="694"/>
    </location>
</feature>
<dbReference type="EC" id="2.7.13.3" evidence="2"/>
<feature type="compositionally biased region" description="Low complexity" evidence="8">
    <location>
        <begin position="821"/>
        <end position="830"/>
    </location>
</feature>
<evidence type="ECO:0000313" key="13">
    <source>
        <dbReference type="Proteomes" id="UP000198717"/>
    </source>
</evidence>
<dbReference type="InterPro" id="IPR036890">
    <property type="entry name" value="HATPase_C_sf"/>
</dbReference>
<dbReference type="SMART" id="SM00448">
    <property type="entry name" value="REC"/>
    <property type="match status" value="1"/>
</dbReference>
<dbReference type="Pfam" id="PF00512">
    <property type="entry name" value="HisKA"/>
    <property type="match status" value="1"/>
</dbReference>
<dbReference type="SUPFAM" id="SSF55874">
    <property type="entry name" value="ATPase domain of HSP90 chaperone/DNA topoisomerase II/histidine kinase"/>
    <property type="match status" value="1"/>
</dbReference>
<dbReference type="SUPFAM" id="SSF55073">
    <property type="entry name" value="Nucleotide cyclase"/>
    <property type="match status" value="1"/>
</dbReference>
<evidence type="ECO:0000259" key="9">
    <source>
        <dbReference type="PROSITE" id="PS50109"/>
    </source>
</evidence>
<dbReference type="Gene3D" id="3.40.50.2300">
    <property type="match status" value="1"/>
</dbReference>
<evidence type="ECO:0000313" key="12">
    <source>
        <dbReference type="EMBL" id="SDF00703.1"/>
    </source>
</evidence>
<dbReference type="InterPro" id="IPR000160">
    <property type="entry name" value="GGDEF_dom"/>
</dbReference>
<dbReference type="SUPFAM" id="SSF47384">
    <property type="entry name" value="Homodimeric domain of signal transducing histidine kinase"/>
    <property type="match status" value="1"/>
</dbReference>
<name>A0ABY0N734_9BACT</name>
<dbReference type="InterPro" id="IPR001789">
    <property type="entry name" value="Sig_transdc_resp-reg_receiver"/>
</dbReference>
<dbReference type="Pfam" id="PF01590">
    <property type="entry name" value="GAF"/>
    <property type="match status" value="1"/>
</dbReference>
<dbReference type="CDD" id="cd00075">
    <property type="entry name" value="HATPase"/>
    <property type="match status" value="1"/>
</dbReference>
<dbReference type="Proteomes" id="UP000198717">
    <property type="component" value="Unassembled WGS sequence"/>
</dbReference>
<dbReference type="PRINTS" id="PR00344">
    <property type="entry name" value="BCTRLSENSOR"/>
</dbReference>
<evidence type="ECO:0000256" key="3">
    <source>
        <dbReference type="ARBA" id="ARBA00022553"/>
    </source>
</evidence>
<feature type="domain" description="GGDEF" evidence="11">
    <location>
        <begin position="746"/>
        <end position="848"/>
    </location>
</feature>
<evidence type="ECO:0000259" key="10">
    <source>
        <dbReference type="PROSITE" id="PS50110"/>
    </source>
</evidence>
<dbReference type="Gene3D" id="3.30.70.270">
    <property type="match status" value="1"/>
</dbReference>
<dbReference type="Pfam" id="PF00072">
    <property type="entry name" value="Response_reg"/>
    <property type="match status" value="1"/>
</dbReference>
<dbReference type="Pfam" id="PF02518">
    <property type="entry name" value="HATPase_c"/>
    <property type="match status" value="1"/>
</dbReference>
<keyword evidence="13" id="KW-1185">Reference proteome</keyword>
<protein>
    <recommendedName>
        <fullName evidence="2">histidine kinase</fullName>
        <ecNumber evidence="2">2.7.13.3</ecNumber>
    </recommendedName>
</protein>
<feature type="domain" description="Histidine kinase" evidence="9">
    <location>
        <begin position="345"/>
        <end position="558"/>
    </location>
</feature>
<dbReference type="InterPro" id="IPR004358">
    <property type="entry name" value="Sig_transdc_His_kin-like_C"/>
</dbReference>
<dbReference type="SMART" id="SM00065">
    <property type="entry name" value="GAF"/>
    <property type="match status" value="1"/>
</dbReference>
<evidence type="ECO:0000256" key="2">
    <source>
        <dbReference type="ARBA" id="ARBA00012438"/>
    </source>
</evidence>
<accession>A0ABY0N734</accession>